<keyword evidence="7" id="KW-0539">Nucleus</keyword>
<dbReference type="InterPro" id="IPR040016">
    <property type="entry name" value="XPO6"/>
</dbReference>
<evidence type="ECO:0000313" key="9">
    <source>
        <dbReference type="EMBL" id="KAJ8318327.1"/>
    </source>
</evidence>
<reference evidence="9 10" key="1">
    <citation type="submission" date="2022-12" db="EMBL/GenBank/DDBJ databases">
        <title>Chromosome-level genome of Tegillarca granosa.</title>
        <authorList>
            <person name="Kim J."/>
        </authorList>
    </citation>
    <scope>NUCLEOTIDE SEQUENCE [LARGE SCALE GENOMIC DNA]</scope>
    <source>
        <strain evidence="9">Teg-2019</strain>
        <tissue evidence="9">Adductor muscle</tissue>
    </source>
</reference>
<accession>A0ABQ9FQY0</accession>
<dbReference type="InterPro" id="IPR011989">
    <property type="entry name" value="ARM-like"/>
</dbReference>
<dbReference type="PANTHER" id="PTHR21452:SF4">
    <property type="entry name" value="EXPORTIN-6"/>
    <property type="match status" value="1"/>
</dbReference>
<evidence type="ECO:0000313" key="10">
    <source>
        <dbReference type="Proteomes" id="UP001217089"/>
    </source>
</evidence>
<evidence type="ECO:0000256" key="2">
    <source>
        <dbReference type="ARBA" id="ARBA00004496"/>
    </source>
</evidence>
<organism evidence="9 10">
    <name type="scientific">Tegillarca granosa</name>
    <name type="common">Malaysian cockle</name>
    <name type="synonym">Anadara granosa</name>
    <dbReference type="NCBI Taxonomy" id="220873"/>
    <lineage>
        <taxon>Eukaryota</taxon>
        <taxon>Metazoa</taxon>
        <taxon>Spiralia</taxon>
        <taxon>Lophotrochozoa</taxon>
        <taxon>Mollusca</taxon>
        <taxon>Bivalvia</taxon>
        <taxon>Autobranchia</taxon>
        <taxon>Pteriomorphia</taxon>
        <taxon>Arcoida</taxon>
        <taxon>Arcoidea</taxon>
        <taxon>Arcidae</taxon>
        <taxon>Tegillarca</taxon>
    </lineage>
</organism>
<evidence type="ECO:0000256" key="5">
    <source>
        <dbReference type="ARBA" id="ARBA00022490"/>
    </source>
</evidence>
<sequence>MIIQNIINKQWLGFNGQNKLEIRTTLNQFLLNHHTRVPSFIRNKLIKLVVDIGRIDWPHFYPDFFSSILQLVQQSDTSVLGIILLITASEELASPREDLCMARKEELQRLLLVQVPTILGLLNNILESVLEKHRHLVAATPPPSPTQGESGSTRKSSLVLFSSSPLQSDNILSNILKSPGRQVKLEALPPLDNESLQLCELTLKCLAQYFSWIPLSATITPTLLSTIFHFAGFGCEARNRMQSSNTNLTSDTSSLGILAMNCINELLAKNCVPQEFEDFLLQMFQQTFFLLQRLTKDSNTNSTGNRIAELDESYVEKFTDFLKLFVSIHLRRFESNTQFPVLDFLALLLKYTFRQPTNEGFYNCLDTWNTFLDYLHSKLKERSADGNFIITRYKEALLSLVSHILQKLQFRYNQSQLEELDDESLDDDSETEWQHFLCQSLEVIAKVAEIVTAETFRLLYEPFNENLEIYLGLEQFISTNSNDRYLTVTAENECRRLHCSLRDLSSLLQALGRLAEHFIAENFQERFTDGIMLIERLIQTIKYGTKSKLYEVTSAVQNVLQTDFIGVQAQSIASVKAFAHWLAQYFIESQPVPQEKEKCVTMVSSLLDSIVPLFAEKVQLLLCRSLSHYLLLPWPNLPENEQNWPERAANHQSFVQQLAQQFLSLKGVTAFADNKSLQEEAKPVITKTLQLLEDWITSVSGEVVKSKQICFQSLQDVIQVAITIFPVYLHQPDVVDVMMSFFLALFQALRIQMGVPFTEQTIQTFMSVFSREQLAMTIYHESSAAHRVIEKFLKILELIVQEPGTAFKTFLPSIISICMDQIYPIIAQRPAPDIKHVLYGLLHQLLINNWRYFFKASVLTALQNKEERMENTQQFTDIMQSYGQSFLQPDIDVFRQNLESLEKINAKWKLYHKPIFRDVMLYQFLNVQLQVLLHKSHDLLQEEILVTIYNMASVDFDKFYAEFLPQFLAGCEGIDASQKTILGQNFKLDKDLPSFTQSVQRFVNDLRYYRLINNSLPEGSVKF</sequence>
<keyword evidence="6" id="KW-0653">Protein transport</keyword>
<dbReference type="SUPFAM" id="SSF48371">
    <property type="entry name" value="ARM repeat"/>
    <property type="match status" value="1"/>
</dbReference>
<keyword evidence="5" id="KW-0963">Cytoplasm</keyword>
<dbReference type="Proteomes" id="UP001217089">
    <property type="component" value="Unassembled WGS sequence"/>
</dbReference>
<gene>
    <name evidence="9" type="ORF">KUTeg_003418</name>
</gene>
<keyword evidence="10" id="KW-1185">Reference proteome</keyword>
<dbReference type="EMBL" id="JARBDR010000214">
    <property type="protein sequence ID" value="KAJ8318327.1"/>
    <property type="molecule type" value="Genomic_DNA"/>
</dbReference>
<evidence type="ECO:0000256" key="3">
    <source>
        <dbReference type="ARBA" id="ARBA00009466"/>
    </source>
</evidence>
<evidence type="ECO:0000256" key="4">
    <source>
        <dbReference type="ARBA" id="ARBA00022448"/>
    </source>
</evidence>
<evidence type="ECO:0000256" key="6">
    <source>
        <dbReference type="ARBA" id="ARBA00022927"/>
    </source>
</evidence>
<dbReference type="Pfam" id="PF08389">
    <property type="entry name" value="Xpo1"/>
    <property type="match status" value="1"/>
</dbReference>
<evidence type="ECO:0000256" key="1">
    <source>
        <dbReference type="ARBA" id="ARBA00004123"/>
    </source>
</evidence>
<keyword evidence="4" id="KW-0813">Transport</keyword>
<dbReference type="Gene3D" id="1.25.10.10">
    <property type="entry name" value="Leucine-rich Repeat Variant"/>
    <property type="match status" value="1"/>
</dbReference>
<comment type="similarity">
    <text evidence="3">Belongs to the exportin family.</text>
</comment>
<dbReference type="PANTHER" id="PTHR21452">
    <property type="entry name" value="EXPORTIN-6"/>
    <property type="match status" value="1"/>
</dbReference>
<comment type="caution">
    <text evidence="9">The sequence shown here is derived from an EMBL/GenBank/DDBJ whole genome shotgun (WGS) entry which is preliminary data.</text>
</comment>
<comment type="subcellular location">
    <subcellularLocation>
        <location evidence="2">Cytoplasm</location>
    </subcellularLocation>
    <subcellularLocation>
        <location evidence="1">Nucleus</location>
    </subcellularLocation>
</comment>
<evidence type="ECO:0000256" key="7">
    <source>
        <dbReference type="ARBA" id="ARBA00023242"/>
    </source>
</evidence>
<name>A0ABQ9FQY0_TEGGR</name>
<feature type="domain" description="Exportin-1/Importin-beta-like" evidence="8">
    <location>
        <begin position="38"/>
        <end position="137"/>
    </location>
</feature>
<protein>
    <recommendedName>
        <fullName evidence="8">Exportin-1/Importin-beta-like domain-containing protein</fullName>
    </recommendedName>
</protein>
<evidence type="ECO:0000259" key="8">
    <source>
        <dbReference type="Pfam" id="PF08389"/>
    </source>
</evidence>
<proteinExistence type="inferred from homology"/>
<dbReference type="InterPro" id="IPR016024">
    <property type="entry name" value="ARM-type_fold"/>
</dbReference>
<dbReference type="InterPro" id="IPR013598">
    <property type="entry name" value="Exportin-1/Importin-b-like"/>
</dbReference>